<name>A0A0H3C345_BORBZ</name>
<keyword evidence="7 9" id="KW-0472">Membrane</keyword>
<proteinExistence type="inferred from homology"/>
<dbReference type="Proteomes" id="UP000006901">
    <property type="component" value="Chromosome"/>
</dbReference>
<keyword evidence="2" id="KW-0813">Transport</keyword>
<feature type="transmembrane region" description="Helical" evidence="9">
    <location>
        <begin position="383"/>
        <end position="408"/>
    </location>
</feature>
<evidence type="ECO:0000256" key="1">
    <source>
        <dbReference type="ARBA" id="ARBA00004651"/>
    </source>
</evidence>
<feature type="transmembrane region" description="Helical" evidence="9">
    <location>
        <begin position="297"/>
        <end position="318"/>
    </location>
</feature>
<accession>A0A0H3C345</accession>
<feature type="transmembrane region" description="Helical" evidence="9">
    <location>
        <begin position="122"/>
        <end position="149"/>
    </location>
</feature>
<reference evidence="11 12" key="1">
    <citation type="journal article" date="2011" name="J. Bacteriol.">
        <title>Whole-genome sequences of thirteen isolates of Borrelia burgdorferi.</title>
        <authorList>
            <person name="Schutzer S.E."/>
            <person name="Fraser-Liggett C.M."/>
            <person name="Casjens S.R."/>
            <person name="Qiu W.G."/>
            <person name="Dunn J.J."/>
            <person name="Mongodin E.F."/>
            <person name="Luft B.J."/>
        </authorList>
    </citation>
    <scope>NUCLEOTIDE SEQUENCE [LARGE SCALE GENOMIC DNA]</scope>
    <source>
        <strain evidence="11 12">ZS7</strain>
    </source>
</reference>
<evidence type="ECO:0000259" key="10">
    <source>
        <dbReference type="Pfam" id="PF03553"/>
    </source>
</evidence>
<feature type="transmembrane region" description="Helical" evidence="9">
    <location>
        <begin position="45"/>
        <end position="66"/>
    </location>
</feature>
<evidence type="ECO:0000256" key="3">
    <source>
        <dbReference type="ARBA" id="ARBA00022449"/>
    </source>
</evidence>
<dbReference type="InterPro" id="IPR018461">
    <property type="entry name" value="Na/H_Antiport_NhaC-like_C"/>
</dbReference>
<evidence type="ECO:0000256" key="9">
    <source>
        <dbReference type="SAM" id="Phobius"/>
    </source>
</evidence>
<dbReference type="GO" id="GO:0015297">
    <property type="term" value="F:antiporter activity"/>
    <property type="evidence" value="ECO:0007669"/>
    <property type="project" value="UniProtKB-KW"/>
</dbReference>
<evidence type="ECO:0000256" key="4">
    <source>
        <dbReference type="ARBA" id="ARBA00022475"/>
    </source>
</evidence>
<dbReference type="PANTHER" id="PTHR33451:SF4">
    <property type="entry name" value="NA+_H+ ANTIPORTER"/>
    <property type="match status" value="1"/>
</dbReference>
<evidence type="ECO:0000256" key="7">
    <source>
        <dbReference type="ARBA" id="ARBA00023136"/>
    </source>
</evidence>
<feature type="domain" description="Na+/H+ antiporter NhaC-like C-terminal" evidence="10">
    <location>
        <begin position="46"/>
        <end position="226"/>
    </location>
</feature>
<evidence type="ECO:0000256" key="5">
    <source>
        <dbReference type="ARBA" id="ARBA00022692"/>
    </source>
</evidence>
<evidence type="ECO:0000256" key="6">
    <source>
        <dbReference type="ARBA" id="ARBA00022989"/>
    </source>
</evidence>
<dbReference type="GO" id="GO:0005886">
    <property type="term" value="C:plasma membrane"/>
    <property type="evidence" value="ECO:0007669"/>
    <property type="project" value="UniProtKB-SubCell"/>
</dbReference>
<gene>
    <name evidence="11" type="ordered locus">BbuZS7_0658</name>
</gene>
<dbReference type="KEGG" id="bbz:BbuZS7_0658"/>
<feature type="transmembrane region" description="Helical" evidence="9">
    <location>
        <begin position="242"/>
        <end position="261"/>
    </location>
</feature>
<dbReference type="InterPro" id="IPR052180">
    <property type="entry name" value="NhaC_Na-H+_Antiporter"/>
</dbReference>
<feature type="transmembrane region" description="Helical" evidence="9">
    <location>
        <begin position="342"/>
        <end position="363"/>
    </location>
</feature>
<evidence type="ECO:0000313" key="11">
    <source>
        <dbReference type="EMBL" id="ACK75040.1"/>
    </source>
</evidence>
<feature type="transmembrane region" description="Helical" evidence="9">
    <location>
        <begin position="267"/>
        <end position="290"/>
    </location>
</feature>
<comment type="similarity">
    <text evidence="8">Belongs to the NhaC Na(+)/H(+) (TC 2.A.35) antiporter family.</text>
</comment>
<feature type="transmembrane region" description="Helical" evidence="9">
    <location>
        <begin position="420"/>
        <end position="443"/>
    </location>
</feature>
<dbReference type="PANTHER" id="PTHR33451">
    <property type="entry name" value="MALATE-2H(+)/NA(+)-LACTATE ANTIPORTER"/>
    <property type="match status" value="1"/>
</dbReference>
<evidence type="ECO:0000256" key="8">
    <source>
        <dbReference type="ARBA" id="ARBA00038435"/>
    </source>
</evidence>
<feature type="transmembrane region" description="Helical" evidence="9">
    <location>
        <begin position="208"/>
        <end position="230"/>
    </location>
</feature>
<sequence>MERDLKLERETNVVPNFWGLMPFFLFIGIYIGTGLVLYFNGVERAFYQMPPVVAMFIAIVLTFIIFRGSFLAKMNKFIEGCAQQDVIFISLIFMLSGAFSAVCKEIGSVDAVVNIGLKYVPLNLIVCGIFLITLFLSFSTGSFMGTIVAVAPIALELADKVNIPLPLIAGAILSAGAFGDNMSLISDTPIISSHTQKVNIVDVFKNGAFYTFPAAILASIAFAFLGSYYCKIDSFIIEPGEINFFKIIPYIFVMVFAISGFDVFLALFLGIVVAGIIGIYYSDITFLLLAKKINEGFLGLGEMFILVISTGGISYMTIKYGGFDWLLLKLQKMSKSKRTSEFVIVVLVGILTMFLANNGLAILMSGSVVRSITKENNLNSKRIAALLCMSSCFFLSILPHSMHVIALVDFTKGKLSPFDIFPFLIYQGFLILLIALSIIGLDIKLIFKSFLKIVTKLKSFKF</sequence>
<evidence type="ECO:0000256" key="2">
    <source>
        <dbReference type="ARBA" id="ARBA00022448"/>
    </source>
</evidence>
<comment type="subcellular location">
    <subcellularLocation>
        <location evidence="1">Cell membrane</location>
        <topology evidence="1">Multi-pass membrane protein</topology>
    </subcellularLocation>
</comment>
<keyword evidence="6 9" id="KW-1133">Transmembrane helix</keyword>
<dbReference type="EMBL" id="CP001205">
    <property type="protein sequence ID" value="ACK75040.1"/>
    <property type="molecule type" value="Genomic_DNA"/>
</dbReference>
<keyword evidence="5 9" id="KW-0812">Transmembrane</keyword>
<feature type="transmembrane region" description="Helical" evidence="9">
    <location>
        <begin position="86"/>
        <end position="102"/>
    </location>
</feature>
<organism evidence="11 12">
    <name type="scientific">Borreliella burgdorferi (strain ZS7)</name>
    <name type="common">Borrelia burgdorferi</name>
    <dbReference type="NCBI Taxonomy" id="445985"/>
    <lineage>
        <taxon>Bacteria</taxon>
        <taxon>Pseudomonadati</taxon>
        <taxon>Spirochaetota</taxon>
        <taxon>Spirochaetia</taxon>
        <taxon>Spirochaetales</taxon>
        <taxon>Borreliaceae</taxon>
        <taxon>Borreliella</taxon>
    </lineage>
</organism>
<protein>
    <submittedName>
        <fullName evidence="11">Na+/H+ antiporter</fullName>
    </submittedName>
</protein>
<keyword evidence="3" id="KW-0050">Antiport</keyword>
<feature type="transmembrane region" description="Helical" evidence="9">
    <location>
        <begin position="20"/>
        <end position="39"/>
    </location>
</feature>
<evidence type="ECO:0000313" key="12">
    <source>
        <dbReference type="Proteomes" id="UP000006901"/>
    </source>
</evidence>
<dbReference type="Pfam" id="PF03553">
    <property type="entry name" value="Na_H_antiporter"/>
    <property type="match status" value="1"/>
</dbReference>
<dbReference type="RefSeq" id="WP_002662974.1">
    <property type="nucleotide sequence ID" value="NC_011728.1"/>
</dbReference>
<dbReference type="HOGENOM" id="CLU_043525_0_0_12"/>
<keyword evidence="4" id="KW-1003">Cell membrane</keyword>
<dbReference type="AlphaFoldDB" id="A0A0H3C345"/>